<evidence type="ECO:0000256" key="2">
    <source>
        <dbReference type="SAM" id="MobiDB-lite"/>
    </source>
</evidence>
<gene>
    <name evidence="3" type="ORF">PPERSA_08384</name>
</gene>
<sequence length="524" mass="62173">MFHQDEKNDKQQSQQQYNETPIRDQSTQQGSPLFTNQKLDNQQQQLHSSQQQQKQQQQMGNSRNQQVNATQNPNLVSSTYNVYHQFSSQQVPQQSYQQQYVSRVEEVNGDEQYEQCAEGDNVEVEVDEQTGQTFTKRTYIQQNALLVPVQQKQLYQVAQIVDDTYYEVQEAQEQYYEEQQQYQQPPERSTIIKETVKEVPIYVEGNQNDLDNSELKAKVESQQNEIEYLNKIISQHREKNSLLSKELTELNITFQQFKSNQQVKIVEKIVERPVFTEKIIQVEKPVSVEHYYDNKIELYQMAANFDSLNDKYQKLLELARREGLSLPDERRTILERQQNFQKYHRGNYQAPPKDSIVTSDSKRQPQTQSQYQTTQFQQYQQPTSVYNSQYQTSIRQSDVINAPRQFESKVNNIENYNYTVRYSQNTQSQVQRSQIGQSQIRESQQVDKISQNLKYSNINQINNDALRQSEQQKQQQQEQEKKQSQPQQQMEEEQKQHDTQRSAQSQNQTQQSQRQPPKQYKQFV</sequence>
<comment type="caution">
    <text evidence="3">The sequence shown here is derived from an EMBL/GenBank/DDBJ whole genome shotgun (WGS) entry which is preliminary data.</text>
</comment>
<dbReference type="Proteomes" id="UP000054937">
    <property type="component" value="Unassembled WGS sequence"/>
</dbReference>
<evidence type="ECO:0000313" key="4">
    <source>
        <dbReference type="Proteomes" id="UP000054937"/>
    </source>
</evidence>
<accession>A0A0V0R656</accession>
<keyword evidence="1" id="KW-0175">Coiled coil</keyword>
<protein>
    <submittedName>
        <fullName evidence="3">Uncharacterized protein</fullName>
    </submittedName>
</protein>
<evidence type="ECO:0000256" key="1">
    <source>
        <dbReference type="SAM" id="Coils"/>
    </source>
</evidence>
<feature type="region of interest" description="Disordered" evidence="2">
    <location>
        <begin position="1"/>
        <end position="66"/>
    </location>
</feature>
<dbReference type="EMBL" id="LDAU01000041">
    <property type="protein sequence ID" value="KRX09983.1"/>
    <property type="molecule type" value="Genomic_DNA"/>
</dbReference>
<feature type="compositionally biased region" description="Low complexity" evidence="2">
    <location>
        <begin position="41"/>
        <end position="66"/>
    </location>
</feature>
<evidence type="ECO:0000313" key="3">
    <source>
        <dbReference type="EMBL" id="KRX09983.1"/>
    </source>
</evidence>
<feature type="compositionally biased region" description="Low complexity" evidence="2">
    <location>
        <begin position="501"/>
        <end position="524"/>
    </location>
</feature>
<feature type="compositionally biased region" description="Basic and acidic residues" evidence="2">
    <location>
        <begin position="1"/>
        <end position="10"/>
    </location>
</feature>
<feature type="region of interest" description="Disordered" evidence="2">
    <location>
        <begin position="340"/>
        <end position="372"/>
    </location>
</feature>
<keyword evidence="4" id="KW-1185">Reference proteome</keyword>
<feature type="compositionally biased region" description="Low complexity" evidence="2">
    <location>
        <begin position="468"/>
        <end position="477"/>
    </location>
</feature>
<proteinExistence type="predicted"/>
<dbReference type="AlphaFoldDB" id="A0A0V0R656"/>
<name>A0A0V0R656_PSEPJ</name>
<reference evidence="3 4" key="1">
    <citation type="journal article" date="2015" name="Sci. Rep.">
        <title>Genome of the facultative scuticociliatosis pathogen Pseudocohnilembus persalinus provides insight into its virulence through horizontal gene transfer.</title>
        <authorList>
            <person name="Xiong J."/>
            <person name="Wang G."/>
            <person name="Cheng J."/>
            <person name="Tian M."/>
            <person name="Pan X."/>
            <person name="Warren A."/>
            <person name="Jiang C."/>
            <person name="Yuan D."/>
            <person name="Miao W."/>
        </authorList>
    </citation>
    <scope>NUCLEOTIDE SEQUENCE [LARGE SCALE GENOMIC DNA]</scope>
    <source>
        <strain evidence="3">36N120E</strain>
    </source>
</reference>
<dbReference type="InParanoid" id="A0A0V0R656"/>
<organism evidence="3 4">
    <name type="scientific">Pseudocohnilembus persalinus</name>
    <name type="common">Ciliate</name>
    <dbReference type="NCBI Taxonomy" id="266149"/>
    <lineage>
        <taxon>Eukaryota</taxon>
        <taxon>Sar</taxon>
        <taxon>Alveolata</taxon>
        <taxon>Ciliophora</taxon>
        <taxon>Intramacronucleata</taxon>
        <taxon>Oligohymenophorea</taxon>
        <taxon>Scuticociliatia</taxon>
        <taxon>Philasterida</taxon>
        <taxon>Pseudocohnilembidae</taxon>
        <taxon>Pseudocohnilembus</taxon>
    </lineage>
</organism>
<feature type="coiled-coil region" evidence="1">
    <location>
        <begin position="212"/>
        <end position="239"/>
    </location>
</feature>
<feature type="region of interest" description="Disordered" evidence="2">
    <location>
        <begin position="467"/>
        <end position="524"/>
    </location>
</feature>
<feature type="compositionally biased region" description="Polar residues" evidence="2">
    <location>
        <begin position="11"/>
        <end position="40"/>
    </location>
</feature>